<evidence type="ECO:0000313" key="3">
    <source>
        <dbReference type="EMBL" id="RGN40295.1"/>
    </source>
</evidence>
<dbReference type="HAMAP" id="MF_01845">
    <property type="entry name" value="UPF0597"/>
    <property type="match status" value="1"/>
</dbReference>
<protein>
    <recommendedName>
        <fullName evidence="1">UPF0597 protein DXB65_01280</fullName>
    </recommendedName>
</protein>
<gene>
    <name evidence="3" type="ORF">DXB65_01280</name>
</gene>
<comment type="caution">
    <text evidence="3">The sequence shown here is derived from an EMBL/GenBank/DDBJ whole genome shotgun (WGS) entry which is preliminary data.</text>
</comment>
<dbReference type="InterPro" id="IPR021144">
    <property type="entry name" value="UPF0597"/>
</dbReference>
<dbReference type="GO" id="GO:0080146">
    <property type="term" value="F:L-cysteine desulfhydrase activity"/>
    <property type="evidence" value="ECO:0007669"/>
    <property type="project" value="TreeGrafter"/>
</dbReference>
<reference evidence="3 4" key="1">
    <citation type="submission" date="2018-08" db="EMBL/GenBank/DDBJ databases">
        <title>A genome reference for cultivated species of the human gut microbiota.</title>
        <authorList>
            <person name="Zou Y."/>
            <person name="Xue W."/>
            <person name="Luo G."/>
        </authorList>
    </citation>
    <scope>NUCLEOTIDE SEQUENCE [LARGE SCALE GENOMIC DNA]</scope>
    <source>
        <strain evidence="3 4">OM05-15BH</strain>
    </source>
</reference>
<evidence type="ECO:0000259" key="2">
    <source>
        <dbReference type="Pfam" id="PF03313"/>
    </source>
</evidence>
<evidence type="ECO:0000313" key="4">
    <source>
        <dbReference type="Proteomes" id="UP000260983"/>
    </source>
</evidence>
<dbReference type="RefSeq" id="WP_117723078.1">
    <property type="nucleotide sequence ID" value="NZ_QSUL01000001.1"/>
</dbReference>
<dbReference type="PANTHER" id="PTHR30501">
    <property type="entry name" value="UPF0597 PROTEIN YHAM"/>
    <property type="match status" value="1"/>
</dbReference>
<evidence type="ECO:0000256" key="1">
    <source>
        <dbReference type="HAMAP-Rule" id="MF_01845"/>
    </source>
</evidence>
<feature type="domain" description="Serine dehydratase-like alpha subunit" evidence="2">
    <location>
        <begin position="138"/>
        <end position="421"/>
    </location>
</feature>
<dbReference type="Proteomes" id="UP000260983">
    <property type="component" value="Unassembled WGS sequence"/>
</dbReference>
<sequence length="428" mass="46075">MITELERKRIIDLIHQEVVPAIGCTEPIAVALCVAKATETLGIRPENINVLLSANILKNAMGVGIPGTGMIGLPIAIALGALIGKSEYQLEVLKDSTPDAVEEGKRFIEEKRIHISLKENIEEKLYIEICCEAGGNRATAVIAGGHTTFIYRERNGEVLLQKQHTVGNEEEEETVELTLRKVYDFALNAPLDEISFILETARLNKVAAERSFEGEYGHCLGKILRGTYEHKVMGDSVFSHILSYTSGACDARMAGAMIPVMSNSGSGNQGISATLPVLVYAEENGKSEEELIRALMLSHLTVIYIKQSLGRLSALCGCVVAATGSSCGITWLMGGSYEQVSYAVQNMIANLTGMICDGAKPSCALKVTTGVSTAVLSAIMAMENRCVTSVEGIIDEDVDQSIRNLTKIGSQGMNETDKLVLEIMTGKN</sequence>
<dbReference type="InterPro" id="IPR005130">
    <property type="entry name" value="Ser_deHydtase-like_asu"/>
</dbReference>
<proteinExistence type="inferred from homology"/>
<dbReference type="AlphaFoldDB" id="A0A3E5BSE1"/>
<dbReference type="PIRSF" id="PIRSF006054">
    <property type="entry name" value="UCP006054"/>
    <property type="match status" value="1"/>
</dbReference>
<name>A0A3E5BSE1_9BACE</name>
<dbReference type="PANTHER" id="PTHR30501:SF2">
    <property type="entry name" value="UPF0597 PROTEIN YHAM"/>
    <property type="match status" value="1"/>
</dbReference>
<comment type="similarity">
    <text evidence="1">Belongs to the UPF0597 family.</text>
</comment>
<dbReference type="EMBL" id="QSUL01000001">
    <property type="protein sequence ID" value="RGN40295.1"/>
    <property type="molecule type" value="Genomic_DNA"/>
</dbReference>
<dbReference type="Pfam" id="PF03313">
    <property type="entry name" value="SDH_alpha"/>
    <property type="match status" value="1"/>
</dbReference>
<organism evidence="3 4">
    <name type="scientific">Bacteroides oleiciplenus</name>
    <dbReference type="NCBI Taxonomy" id="626931"/>
    <lineage>
        <taxon>Bacteria</taxon>
        <taxon>Pseudomonadati</taxon>
        <taxon>Bacteroidota</taxon>
        <taxon>Bacteroidia</taxon>
        <taxon>Bacteroidales</taxon>
        <taxon>Bacteroidaceae</taxon>
        <taxon>Bacteroides</taxon>
    </lineage>
</organism>
<dbReference type="GO" id="GO:0019450">
    <property type="term" value="P:L-cysteine catabolic process to pyruvate"/>
    <property type="evidence" value="ECO:0007669"/>
    <property type="project" value="TreeGrafter"/>
</dbReference>
<accession>A0A3E5BSE1</accession>